<feature type="signal peptide" evidence="3">
    <location>
        <begin position="1"/>
        <end position="21"/>
    </location>
</feature>
<organism evidence="5 6">
    <name type="scientific">[Torrubiella] hemipterigena</name>
    <dbReference type="NCBI Taxonomy" id="1531966"/>
    <lineage>
        <taxon>Eukaryota</taxon>
        <taxon>Fungi</taxon>
        <taxon>Dikarya</taxon>
        <taxon>Ascomycota</taxon>
        <taxon>Pezizomycotina</taxon>
        <taxon>Sordariomycetes</taxon>
        <taxon>Hypocreomycetidae</taxon>
        <taxon>Hypocreales</taxon>
        <taxon>Clavicipitaceae</taxon>
        <taxon>Clavicipitaceae incertae sedis</taxon>
        <taxon>'Torrubiella' clade</taxon>
    </lineage>
</organism>
<protein>
    <recommendedName>
        <fullName evidence="3">Carboxylic ester hydrolase</fullName>
        <ecNumber evidence="3">3.1.1.-</ecNumber>
    </recommendedName>
</protein>
<dbReference type="PROSITE" id="PS00122">
    <property type="entry name" value="CARBOXYLESTERASE_B_1"/>
    <property type="match status" value="1"/>
</dbReference>
<dbReference type="EC" id="3.1.1.-" evidence="3"/>
<gene>
    <name evidence="5" type="ORF">VHEMI04676</name>
</gene>
<dbReference type="InterPro" id="IPR050654">
    <property type="entry name" value="AChE-related_enzymes"/>
</dbReference>
<keyword evidence="2 3" id="KW-0378">Hydrolase</keyword>
<proteinExistence type="inferred from homology"/>
<dbReference type="EMBL" id="CDHN01000002">
    <property type="protein sequence ID" value="CEJ88296.1"/>
    <property type="molecule type" value="Genomic_DNA"/>
</dbReference>
<feature type="domain" description="Carboxylesterase type B" evidence="4">
    <location>
        <begin position="28"/>
        <end position="357"/>
    </location>
</feature>
<dbReference type="InterPro" id="IPR029058">
    <property type="entry name" value="AB_hydrolase_fold"/>
</dbReference>
<comment type="similarity">
    <text evidence="1 3">Belongs to the type-B carboxylesterase/lipase family.</text>
</comment>
<feature type="chain" id="PRO_5005108874" description="Carboxylic ester hydrolase" evidence="3">
    <location>
        <begin position="22"/>
        <end position="519"/>
    </location>
</feature>
<dbReference type="ESTHER" id="9hypo-a0a0a1tej8">
    <property type="family name" value="Fungal_carboxylesterase_lipase"/>
</dbReference>
<dbReference type="PANTHER" id="PTHR43918:SF4">
    <property type="entry name" value="CARBOXYLIC ESTER HYDROLASE"/>
    <property type="match status" value="1"/>
</dbReference>
<dbReference type="Pfam" id="PF00135">
    <property type="entry name" value="COesterase"/>
    <property type="match status" value="1"/>
</dbReference>
<dbReference type="STRING" id="1531966.A0A0A1TEJ8"/>
<keyword evidence="3" id="KW-0732">Signal</keyword>
<sequence length="519" mass="56453">MQHSFILMSLLCLGTGHPTGADKEPNAPRATTQQGPIRGISTDQYVNAFLGIPYAQPPVDSLRFMAPQPLATMSPAIDHPVRNATAFGPVCYQFHYNSVMGNALTETSGQSEDCLTLNVFVPKRRPCKQNKPMPVFVWSFGGAFGEGGGSMPMFNPTNFVARNKDIIVVTWNYRTTLFGFPNSPALDQQNLGIRDQRVALEWVRDNIAGFGGDPNHIVLGGQSSGADSGNAMLYTHKDDPIAIGAVFQSGTVQIIGASTSNQDSEFVRAANSVGCADPANRNRELECMRRTNADILHHAISNNTLNAFGAPPGGSPMVDNETLFTLQEYDARGRAGRFAKIPTLIGSLDDEGEAIVNWSKECGINKTTAANITPMLQCNVALESRYRHLNQVPTWRYRYRGIFPGVTPYKWLGSYHESDVAILLGSFDSIAHTDKSSPITAAASQYLQQVVATFIRNPTSGLSHVYKWPVYNPGENTLVQLFTNNTIGATLTSPMKFDTICNNLPPMSWEAVGAPAPVC</sequence>
<evidence type="ECO:0000313" key="6">
    <source>
        <dbReference type="Proteomes" id="UP000039046"/>
    </source>
</evidence>
<keyword evidence="6" id="KW-1185">Reference proteome</keyword>
<dbReference type="InterPro" id="IPR019819">
    <property type="entry name" value="Carboxylesterase_B_CS"/>
</dbReference>
<dbReference type="InterPro" id="IPR002018">
    <property type="entry name" value="CarbesteraseB"/>
</dbReference>
<dbReference type="HOGENOM" id="CLU_006586_15_2_1"/>
<evidence type="ECO:0000256" key="3">
    <source>
        <dbReference type="RuleBase" id="RU361235"/>
    </source>
</evidence>
<reference evidence="5 6" key="1">
    <citation type="journal article" date="2015" name="Genome Announc.">
        <title>Draft Genome Sequence and Gene Annotation of the Entomopathogenic Fungus Verticillium hemipterigenum.</title>
        <authorList>
            <person name="Horn F."/>
            <person name="Habel A."/>
            <person name="Scharf D.H."/>
            <person name="Dworschak J."/>
            <person name="Brakhage A.A."/>
            <person name="Guthke R."/>
            <person name="Hertweck C."/>
            <person name="Linde J."/>
        </authorList>
    </citation>
    <scope>NUCLEOTIDE SEQUENCE [LARGE SCALE GENOMIC DNA]</scope>
</reference>
<dbReference type="SUPFAM" id="SSF53474">
    <property type="entry name" value="alpha/beta-Hydrolases"/>
    <property type="match status" value="1"/>
</dbReference>
<name>A0A0A1TEJ8_9HYPO</name>
<dbReference type="AlphaFoldDB" id="A0A0A1TEJ8"/>
<dbReference type="InterPro" id="IPR019826">
    <property type="entry name" value="Carboxylesterase_B_AS"/>
</dbReference>
<dbReference type="PANTHER" id="PTHR43918">
    <property type="entry name" value="ACETYLCHOLINESTERASE"/>
    <property type="match status" value="1"/>
</dbReference>
<dbReference type="OrthoDB" id="408631at2759"/>
<dbReference type="GO" id="GO:0052689">
    <property type="term" value="F:carboxylic ester hydrolase activity"/>
    <property type="evidence" value="ECO:0007669"/>
    <property type="project" value="TreeGrafter"/>
</dbReference>
<accession>A0A0A1TEJ8</accession>
<evidence type="ECO:0000256" key="2">
    <source>
        <dbReference type="ARBA" id="ARBA00022801"/>
    </source>
</evidence>
<dbReference type="Proteomes" id="UP000039046">
    <property type="component" value="Unassembled WGS sequence"/>
</dbReference>
<evidence type="ECO:0000256" key="1">
    <source>
        <dbReference type="ARBA" id="ARBA00005964"/>
    </source>
</evidence>
<evidence type="ECO:0000313" key="5">
    <source>
        <dbReference type="EMBL" id="CEJ88296.1"/>
    </source>
</evidence>
<dbReference type="Gene3D" id="3.40.50.1820">
    <property type="entry name" value="alpha/beta hydrolase"/>
    <property type="match status" value="2"/>
</dbReference>
<dbReference type="PROSITE" id="PS00941">
    <property type="entry name" value="CARBOXYLESTERASE_B_2"/>
    <property type="match status" value="1"/>
</dbReference>
<evidence type="ECO:0000259" key="4">
    <source>
        <dbReference type="Pfam" id="PF00135"/>
    </source>
</evidence>